<keyword evidence="3" id="KW-1185">Reference proteome</keyword>
<gene>
    <name evidence="2" type="ORF">FRD01_00400</name>
</gene>
<evidence type="ECO:0000313" key="2">
    <source>
        <dbReference type="EMBL" id="QED25745.1"/>
    </source>
</evidence>
<dbReference type="KEGG" id="bbae:FRD01_00400"/>
<evidence type="ECO:0000313" key="3">
    <source>
        <dbReference type="Proteomes" id="UP000321595"/>
    </source>
</evidence>
<feature type="transmembrane region" description="Helical" evidence="1">
    <location>
        <begin position="94"/>
        <end position="114"/>
    </location>
</feature>
<reference evidence="2 3" key="1">
    <citation type="submission" date="2019-08" db="EMBL/GenBank/DDBJ databases">
        <authorList>
            <person name="Liang Q."/>
        </authorList>
    </citation>
    <scope>NUCLEOTIDE SEQUENCE [LARGE SCALE GENOMIC DNA]</scope>
    <source>
        <strain evidence="2 3">V1718</strain>
    </source>
</reference>
<dbReference type="RefSeq" id="WP_146956589.1">
    <property type="nucleotide sequence ID" value="NZ_CP042467.1"/>
</dbReference>
<dbReference type="EMBL" id="CP042467">
    <property type="protein sequence ID" value="QED25745.1"/>
    <property type="molecule type" value="Genomic_DNA"/>
</dbReference>
<organism evidence="2 3">
    <name type="scientific">Microvenator marinus</name>
    <dbReference type="NCBI Taxonomy" id="2600177"/>
    <lineage>
        <taxon>Bacteria</taxon>
        <taxon>Deltaproteobacteria</taxon>
        <taxon>Bradymonadales</taxon>
        <taxon>Microvenatoraceae</taxon>
        <taxon>Microvenator</taxon>
    </lineage>
</organism>
<feature type="transmembrane region" description="Helical" evidence="1">
    <location>
        <begin position="302"/>
        <end position="320"/>
    </location>
</feature>
<name>A0A5B8XJQ4_9DELT</name>
<keyword evidence="1" id="KW-0472">Membrane</keyword>
<protein>
    <submittedName>
        <fullName evidence="2">Uncharacterized protein</fullName>
    </submittedName>
</protein>
<feature type="transmembrane region" description="Helical" evidence="1">
    <location>
        <begin position="62"/>
        <end position="82"/>
    </location>
</feature>
<feature type="transmembrane region" description="Helical" evidence="1">
    <location>
        <begin position="24"/>
        <end position="42"/>
    </location>
</feature>
<proteinExistence type="predicted"/>
<dbReference type="OrthoDB" id="5511024at2"/>
<accession>A0A5B8XJQ4</accession>
<dbReference type="Proteomes" id="UP000321595">
    <property type="component" value="Chromosome"/>
</dbReference>
<keyword evidence="1" id="KW-1133">Transmembrane helix</keyword>
<evidence type="ECO:0000256" key="1">
    <source>
        <dbReference type="SAM" id="Phobius"/>
    </source>
</evidence>
<sequence length="325" mass="35050">MKTLSSQAEVIVAKIWRRVYRPEVAAALVFAAAMVMLLAAWTELPSRPTQGWWSVPFHFPEVLRGSATLLGLAWVVFLGVEIQRAKDGAKRLQTLGRVLVGTGVALGVGVWLWGQSSLPSAIMQLPVGQTIESISARDARGAVKVMLPYRLKVTELDASTGRGSVQISGVNEPGNIYDLEVGSPLLVNGYRISLLGLAWDERFLEATLEGTEENSISDVGTKGSKVKFTLEGPEYDVLQISRNYLQAMGPAVELGSEASGRFWVFQRAEADAMKPAAPVKLLGLKTAPMAILAVSKTEGGPVYSAAAIVFIVGLLLLLFIREEEV</sequence>
<keyword evidence="1" id="KW-0812">Transmembrane</keyword>
<dbReference type="AlphaFoldDB" id="A0A5B8XJQ4"/>